<name>A0AAD9WWY2_9ROSI</name>
<feature type="region of interest" description="Disordered" evidence="1">
    <location>
        <begin position="130"/>
        <end position="152"/>
    </location>
</feature>
<dbReference type="AlphaFoldDB" id="A0AAD9WWY2"/>
<evidence type="ECO:0000313" key="2">
    <source>
        <dbReference type="EMBL" id="KAK2645633.1"/>
    </source>
</evidence>
<sequence>MQSESLYSEVINEEWRKGLRYDLRKVSDSEDDADVDVYRSSHFMSNNSPSRSSVRASGGLPCTYWERVKAEDPSREERNHISTAWTVSSARRQIGFLLDDRNLYDLGIVPALLEDKKKTVERNLEKKRKLAGGAKKMMADKRKDTDKKKKRRIPQVGDRLKDLYVHDPKISPNYFINPPATEFDLKESPITPKTGTELVWSYGKNILRSRESVQIEMVEKYEGKRESFEKLKQKKSKVDNKCLLAQGKYELLKTEIIELNSRYRKGKADGRNFFLKLYDYRQRIEAANKIIRGMTDDLGDNAVDLFLASEEFYSFKIENFDRVVEELEEMLLRSYLEFDFSAFDAEV</sequence>
<dbReference type="EMBL" id="JANJYI010000006">
    <property type="protein sequence ID" value="KAK2645633.1"/>
    <property type="molecule type" value="Genomic_DNA"/>
</dbReference>
<dbReference type="Proteomes" id="UP001280121">
    <property type="component" value="Unassembled WGS sequence"/>
</dbReference>
<gene>
    <name evidence="2" type="ORF">Ddye_020828</name>
</gene>
<evidence type="ECO:0000256" key="1">
    <source>
        <dbReference type="SAM" id="MobiDB-lite"/>
    </source>
</evidence>
<reference evidence="2" key="1">
    <citation type="journal article" date="2023" name="Plant J.">
        <title>Genome sequences and population genomics provide insights into the demographic history, inbreeding, and mutation load of two 'living fossil' tree species of Dipteronia.</title>
        <authorList>
            <person name="Feng Y."/>
            <person name="Comes H.P."/>
            <person name="Chen J."/>
            <person name="Zhu S."/>
            <person name="Lu R."/>
            <person name="Zhang X."/>
            <person name="Li P."/>
            <person name="Qiu J."/>
            <person name="Olsen K.M."/>
            <person name="Qiu Y."/>
        </authorList>
    </citation>
    <scope>NUCLEOTIDE SEQUENCE</scope>
    <source>
        <strain evidence="2">KIB01</strain>
    </source>
</reference>
<evidence type="ECO:0000313" key="3">
    <source>
        <dbReference type="Proteomes" id="UP001280121"/>
    </source>
</evidence>
<accession>A0AAD9WWY2</accession>
<protein>
    <submittedName>
        <fullName evidence="2">Uncharacterized protein</fullName>
    </submittedName>
</protein>
<organism evidence="2 3">
    <name type="scientific">Dipteronia dyeriana</name>
    <dbReference type="NCBI Taxonomy" id="168575"/>
    <lineage>
        <taxon>Eukaryota</taxon>
        <taxon>Viridiplantae</taxon>
        <taxon>Streptophyta</taxon>
        <taxon>Embryophyta</taxon>
        <taxon>Tracheophyta</taxon>
        <taxon>Spermatophyta</taxon>
        <taxon>Magnoliopsida</taxon>
        <taxon>eudicotyledons</taxon>
        <taxon>Gunneridae</taxon>
        <taxon>Pentapetalae</taxon>
        <taxon>rosids</taxon>
        <taxon>malvids</taxon>
        <taxon>Sapindales</taxon>
        <taxon>Sapindaceae</taxon>
        <taxon>Hippocastanoideae</taxon>
        <taxon>Acereae</taxon>
        <taxon>Dipteronia</taxon>
    </lineage>
</organism>
<feature type="compositionally biased region" description="Basic and acidic residues" evidence="1">
    <location>
        <begin position="137"/>
        <end position="147"/>
    </location>
</feature>
<keyword evidence="3" id="KW-1185">Reference proteome</keyword>
<comment type="caution">
    <text evidence="2">The sequence shown here is derived from an EMBL/GenBank/DDBJ whole genome shotgun (WGS) entry which is preliminary data.</text>
</comment>
<proteinExistence type="predicted"/>